<feature type="non-terminal residue" evidence="1">
    <location>
        <position position="451"/>
    </location>
</feature>
<sequence length="451" mass="51342">MRAEDLLKQATSVANLDLQRNGFVPSTSEVQHIHELSHALSSELPTIDAEIERLDGLRKRVFTQLDVHKSITSPVRRLPLEILSEVFAILYDEEIESWDKAYITIYILSRVCSTWRALARGTPRLWLEIPTLVHTPRDTYHPHMHHLEDHISLSGSLPLRLSHHEPADDILLDRFLLKFRPHLPRLAYIDIDGSYYYFSVMRSLFNVPNLVEVMLVLHGAPHPVALDFLLDAKELETLELSHTNTDPENFARDIRLPALPTLTSLSLEFNALMSMDTLMGALYACCSGLEFLNLSLGFTRDACTFTRLELPALTSLRLADTGYTILEYLSTPSLEVLCISAAIEPFGVTATMESDGDPFPSLTAFVTRIPRPRKLKELRAGATTRSVDTFLGFLDNLDDLEVLLIGDRSYTGLFSKDLLTWLTCVDDQEPHLPHLKRLELYLRRRRDCRRK</sequence>
<dbReference type="RefSeq" id="XP_003033050.1">
    <property type="nucleotide sequence ID" value="XM_003033004.1"/>
</dbReference>
<dbReference type="GeneID" id="9590220"/>
<dbReference type="Gene3D" id="1.20.1280.50">
    <property type="match status" value="1"/>
</dbReference>
<reference evidence="1 2" key="1">
    <citation type="journal article" date="2010" name="Nat. Biotechnol.">
        <title>Genome sequence of the model mushroom Schizophyllum commune.</title>
        <authorList>
            <person name="Ohm R.A."/>
            <person name="de Jong J.F."/>
            <person name="Lugones L.G."/>
            <person name="Aerts A."/>
            <person name="Kothe E."/>
            <person name="Stajich J.E."/>
            <person name="de Vries R.P."/>
            <person name="Record E."/>
            <person name="Levasseur A."/>
            <person name="Baker S.E."/>
            <person name="Bartholomew K.A."/>
            <person name="Coutinho P.M."/>
            <person name="Erdmann S."/>
            <person name="Fowler T.J."/>
            <person name="Gathman A.C."/>
            <person name="Lombard V."/>
            <person name="Henrissat B."/>
            <person name="Knabe N."/>
            <person name="Kuees U."/>
            <person name="Lilly W.W."/>
            <person name="Lindquist E."/>
            <person name="Lucas S."/>
            <person name="Magnuson J.K."/>
            <person name="Piumi F."/>
            <person name="Raudaskoski M."/>
            <person name="Salamov A."/>
            <person name="Schmutz J."/>
            <person name="Schwarze F.W.M.R."/>
            <person name="vanKuyk P.A."/>
            <person name="Horton J.S."/>
            <person name="Grigoriev I.V."/>
            <person name="Woesten H.A.B."/>
        </authorList>
    </citation>
    <scope>NUCLEOTIDE SEQUENCE [LARGE SCALE GENOMIC DNA]</scope>
    <source>
        <strain evidence="2">H4-8 / FGSC 9210</strain>
    </source>
</reference>
<name>D8Q2M1_SCHCM</name>
<gene>
    <name evidence="1" type="ORF">SCHCODRAFT_107536</name>
</gene>
<proteinExistence type="predicted"/>
<dbReference type="AlphaFoldDB" id="D8Q2M1"/>
<accession>D8Q2M1</accession>
<dbReference type="InterPro" id="IPR036047">
    <property type="entry name" value="F-box-like_dom_sf"/>
</dbReference>
<dbReference type="InParanoid" id="D8Q2M1"/>
<protein>
    <submittedName>
        <fullName evidence="1">Uncharacterized protein</fullName>
    </submittedName>
</protein>
<dbReference type="SUPFAM" id="SSF81383">
    <property type="entry name" value="F-box domain"/>
    <property type="match status" value="1"/>
</dbReference>
<dbReference type="KEGG" id="scm:SCHCO_02617182"/>
<dbReference type="SUPFAM" id="SSF52047">
    <property type="entry name" value="RNI-like"/>
    <property type="match status" value="1"/>
</dbReference>
<dbReference type="OrthoDB" id="3365698at2759"/>
<dbReference type="Gene3D" id="3.80.10.10">
    <property type="entry name" value="Ribonuclease Inhibitor"/>
    <property type="match status" value="1"/>
</dbReference>
<dbReference type="InterPro" id="IPR032675">
    <property type="entry name" value="LRR_dom_sf"/>
</dbReference>
<keyword evidence="2" id="KW-1185">Reference proteome</keyword>
<organism evidence="2">
    <name type="scientific">Schizophyllum commune (strain H4-8 / FGSC 9210)</name>
    <name type="common">Split gill fungus</name>
    <dbReference type="NCBI Taxonomy" id="578458"/>
    <lineage>
        <taxon>Eukaryota</taxon>
        <taxon>Fungi</taxon>
        <taxon>Dikarya</taxon>
        <taxon>Basidiomycota</taxon>
        <taxon>Agaricomycotina</taxon>
        <taxon>Agaricomycetes</taxon>
        <taxon>Agaricomycetidae</taxon>
        <taxon>Agaricales</taxon>
        <taxon>Schizophyllaceae</taxon>
        <taxon>Schizophyllum</taxon>
    </lineage>
</organism>
<dbReference type="VEuPathDB" id="FungiDB:SCHCODRAFT_02617182"/>
<dbReference type="EMBL" id="GL377305">
    <property type="protein sequence ID" value="EFI98147.1"/>
    <property type="molecule type" value="Genomic_DNA"/>
</dbReference>
<dbReference type="HOGENOM" id="CLU_018544_13_1_1"/>
<dbReference type="Proteomes" id="UP000007431">
    <property type="component" value="Unassembled WGS sequence"/>
</dbReference>
<evidence type="ECO:0000313" key="2">
    <source>
        <dbReference type="Proteomes" id="UP000007431"/>
    </source>
</evidence>
<evidence type="ECO:0000313" key="1">
    <source>
        <dbReference type="EMBL" id="EFI98147.1"/>
    </source>
</evidence>